<keyword evidence="3" id="KW-0812">Transmembrane</keyword>
<sequence length="412" mass="44400">MTRVRLQTADSWPGLSRHDAGLAGGFVICNSWGWINSFGVWQDYLPSMMPERTSLEISFIGSVTVFLLFFLGAFTGRLVDMGLFRHIFLAGSALQVVGIFCTSACTGYWQFMLAQGVCIGVANGCMFCPALALVSTYFHRRRSIALGITACGSVVGGLVFPVMARQLLPRIGFPWTVRAIGFVQLAGLVVANALSRPRIKPRRRTGPIIDLSAFKELEYTFYAIGSFSFFWGVYFAFYYLASFARNGIHDPFTFSASLDLLLIVNGVGAVGRLVPNFIADRVGAVNTLIPVCAAASLLAFCWIAVDTPASLYVWTVLYGLFAAAIQSLFPAALSLLTTDMRKIGVRMGMVFTIVSFAVLTGPPIAGAIIDSTGSYKGAQAFSGACLATGGVFMTLSKVVRMRKTGVGWSGKV</sequence>
<proteinExistence type="inferred from homology"/>
<feature type="transmembrane region" description="Helical" evidence="3">
    <location>
        <begin position="175"/>
        <end position="194"/>
    </location>
</feature>
<dbReference type="GO" id="GO:0022857">
    <property type="term" value="F:transmembrane transporter activity"/>
    <property type="evidence" value="ECO:0007669"/>
    <property type="project" value="InterPro"/>
</dbReference>
<dbReference type="AlphaFoldDB" id="A0A9P4YV89"/>
<dbReference type="PANTHER" id="PTHR11360">
    <property type="entry name" value="MONOCARBOXYLATE TRANSPORTER"/>
    <property type="match status" value="1"/>
</dbReference>
<keyword evidence="3" id="KW-0472">Membrane</keyword>
<comment type="similarity">
    <text evidence="2">Belongs to the major facilitator superfamily. Monocarboxylate porter (TC 2.A.1.13) family.</text>
</comment>
<feature type="transmembrane region" description="Helical" evidence="3">
    <location>
        <begin position="144"/>
        <end position="163"/>
    </location>
</feature>
<dbReference type="PANTHER" id="PTHR11360:SF130">
    <property type="entry name" value="MAJOR FACILITATOR SUPERFAMILY (MFS) PROFILE DOMAIN-CONTAINING PROTEIN-RELATED"/>
    <property type="match status" value="1"/>
</dbReference>
<accession>A0A9P4YV89</accession>
<reference evidence="4" key="1">
    <citation type="submission" date="2020-03" db="EMBL/GenBank/DDBJ databases">
        <title>Site-based positive gene gene selection in Geosmithia morbida across the United States reveals a broad range of putative effectors and factors for local host and environmental adapation.</title>
        <authorList>
            <person name="Onufrak A."/>
            <person name="Murdoch R.W."/>
            <person name="Gazis R."/>
            <person name="Huff M."/>
            <person name="Staton M."/>
            <person name="Klingeman W."/>
            <person name="Hadziabdic D."/>
        </authorList>
    </citation>
    <scope>NUCLEOTIDE SEQUENCE</scope>
    <source>
        <strain evidence="4">1262</strain>
    </source>
</reference>
<dbReference type="Pfam" id="PF07690">
    <property type="entry name" value="MFS_1"/>
    <property type="match status" value="1"/>
</dbReference>
<dbReference type="GeneID" id="55968257"/>
<organism evidence="4 5">
    <name type="scientific">Geosmithia morbida</name>
    <dbReference type="NCBI Taxonomy" id="1094350"/>
    <lineage>
        <taxon>Eukaryota</taxon>
        <taxon>Fungi</taxon>
        <taxon>Dikarya</taxon>
        <taxon>Ascomycota</taxon>
        <taxon>Pezizomycotina</taxon>
        <taxon>Sordariomycetes</taxon>
        <taxon>Hypocreomycetidae</taxon>
        <taxon>Hypocreales</taxon>
        <taxon>Bionectriaceae</taxon>
        <taxon>Geosmithia</taxon>
    </lineage>
</organism>
<evidence type="ECO:0000256" key="2">
    <source>
        <dbReference type="ARBA" id="ARBA00006727"/>
    </source>
</evidence>
<dbReference type="Proteomes" id="UP000749293">
    <property type="component" value="Unassembled WGS sequence"/>
</dbReference>
<feature type="transmembrane region" description="Helical" evidence="3">
    <location>
        <begin position="20"/>
        <end position="37"/>
    </location>
</feature>
<evidence type="ECO:0000256" key="1">
    <source>
        <dbReference type="ARBA" id="ARBA00004141"/>
    </source>
</evidence>
<feature type="transmembrane region" description="Helical" evidence="3">
    <location>
        <begin position="283"/>
        <end position="305"/>
    </location>
</feature>
<keyword evidence="3" id="KW-1133">Transmembrane helix</keyword>
<feature type="transmembrane region" description="Helical" evidence="3">
    <location>
        <begin position="117"/>
        <end position="137"/>
    </location>
</feature>
<dbReference type="InterPro" id="IPR050327">
    <property type="entry name" value="Proton-linked_MCT"/>
</dbReference>
<dbReference type="Gene3D" id="1.20.1250.20">
    <property type="entry name" value="MFS general substrate transporter like domains"/>
    <property type="match status" value="1"/>
</dbReference>
<evidence type="ECO:0000313" key="4">
    <source>
        <dbReference type="EMBL" id="KAF4121619.1"/>
    </source>
</evidence>
<comment type="subcellular location">
    <subcellularLocation>
        <location evidence="1">Membrane</location>
        <topology evidence="1">Multi-pass membrane protein</topology>
    </subcellularLocation>
</comment>
<evidence type="ECO:0000313" key="5">
    <source>
        <dbReference type="Proteomes" id="UP000749293"/>
    </source>
</evidence>
<keyword evidence="5" id="KW-1185">Reference proteome</keyword>
<dbReference type="RefSeq" id="XP_035320271.1">
    <property type="nucleotide sequence ID" value="XM_035464007.1"/>
</dbReference>
<feature type="transmembrane region" description="Helical" evidence="3">
    <location>
        <begin position="311"/>
        <end position="336"/>
    </location>
</feature>
<gene>
    <name evidence="4" type="ORF">GMORB2_2027</name>
</gene>
<evidence type="ECO:0000256" key="3">
    <source>
        <dbReference type="SAM" id="Phobius"/>
    </source>
</evidence>
<dbReference type="SUPFAM" id="SSF103473">
    <property type="entry name" value="MFS general substrate transporter"/>
    <property type="match status" value="1"/>
</dbReference>
<feature type="transmembrane region" description="Helical" evidence="3">
    <location>
        <begin position="87"/>
        <end position="111"/>
    </location>
</feature>
<feature type="transmembrane region" description="Helical" evidence="3">
    <location>
        <begin position="57"/>
        <end position="75"/>
    </location>
</feature>
<dbReference type="InterPro" id="IPR011701">
    <property type="entry name" value="MFS"/>
</dbReference>
<comment type="caution">
    <text evidence="4">The sequence shown here is derived from an EMBL/GenBank/DDBJ whole genome shotgun (WGS) entry which is preliminary data.</text>
</comment>
<dbReference type="InterPro" id="IPR036259">
    <property type="entry name" value="MFS_trans_sf"/>
</dbReference>
<dbReference type="OrthoDB" id="6499973at2759"/>
<dbReference type="GO" id="GO:0016020">
    <property type="term" value="C:membrane"/>
    <property type="evidence" value="ECO:0007669"/>
    <property type="project" value="UniProtKB-SubCell"/>
</dbReference>
<name>A0A9P4YV89_9HYPO</name>
<feature type="transmembrane region" description="Helical" evidence="3">
    <location>
        <begin position="381"/>
        <end position="399"/>
    </location>
</feature>
<feature type="transmembrane region" description="Helical" evidence="3">
    <location>
        <begin position="348"/>
        <end position="369"/>
    </location>
</feature>
<protein>
    <submittedName>
        <fullName evidence="4">Major Facilitator Superfamily</fullName>
    </submittedName>
</protein>
<feature type="transmembrane region" description="Helical" evidence="3">
    <location>
        <begin position="252"/>
        <end position="271"/>
    </location>
</feature>
<feature type="transmembrane region" description="Helical" evidence="3">
    <location>
        <begin position="219"/>
        <end position="240"/>
    </location>
</feature>
<dbReference type="EMBL" id="JAANYQ010000012">
    <property type="protein sequence ID" value="KAF4121619.1"/>
    <property type="molecule type" value="Genomic_DNA"/>
</dbReference>